<sequence length="204" mass="22829">MFCLGVPHSFSFEVPGPVEKAKITVDLQGRKNFESDIRVLPNLAALHIHTDKPIYSAGETVYVRALPLTYEGYVYDDVIEFALVNPDGFELVKKLKKASEGYISLTFELPDYLLYGNWQVLARPQGLNDADLSFSAAFQVKDYALPPFKISLSIADGQPLSSTEVVVEARYYYGAPLSGSMTLYCSRRNEFNSSKPKRLLQTQV</sequence>
<dbReference type="Pfam" id="PF01835">
    <property type="entry name" value="MG2"/>
    <property type="match status" value="1"/>
</dbReference>
<evidence type="ECO:0000313" key="4">
    <source>
        <dbReference type="EMBL" id="VDM79319.1"/>
    </source>
</evidence>
<keyword evidence="5" id="KW-1185">Reference proteome</keyword>
<gene>
    <name evidence="4" type="ORF">SVUK_LOCUS14317</name>
</gene>
<dbReference type="OrthoDB" id="6359008at2759"/>
<dbReference type="EMBL" id="UYYB01104722">
    <property type="protein sequence ID" value="VDM79319.1"/>
    <property type="molecule type" value="Genomic_DNA"/>
</dbReference>
<reference evidence="4 5" key="1">
    <citation type="submission" date="2018-11" db="EMBL/GenBank/DDBJ databases">
        <authorList>
            <consortium name="Pathogen Informatics"/>
        </authorList>
    </citation>
    <scope>NUCLEOTIDE SEQUENCE [LARGE SCALE GENOMIC DNA]</scope>
</reference>
<evidence type="ECO:0000256" key="2">
    <source>
        <dbReference type="ARBA" id="ARBA00022966"/>
    </source>
</evidence>
<dbReference type="AlphaFoldDB" id="A0A3P7JHG2"/>
<dbReference type="InterPro" id="IPR002890">
    <property type="entry name" value="MG2"/>
</dbReference>
<dbReference type="GO" id="GO:0004866">
    <property type="term" value="F:endopeptidase inhibitor activity"/>
    <property type="evidence" value="ECO:0007669"/>
    <property type="project" value="InterPro"/>
</dbReference>
<dbReference type="Gene3D" id="2.60.40.1930">
    <property type="match status" value="1"/>
</dbReference>
<protein>
    <recommendedName>
        <fullName evidence="3">Macroglobulin domain-containing protein</fullName>
    </recommendedName>
</protein>
<dbReference type="InterPro" id="IPR050473">
    <property type="entry name" value="A2M/Complement_sys"/>
</dbReference>
<keyword evidence="2" id="KW-0882">Thioester bond</keyword>
<keyword evidence="1" id="KW-0732">Signal</keyword>
<dbReference type="PANTHER" id="PTHR11412:SF136">
    <property type="entry name" value="CD109 ANTIGEN"/>
    <property type="match status" value="1"/>
</dbReference>
<evidence type="ECO:0000313" key="5">
    <source>
        <dbReference type="Proteomes" id="UP000270094"/>
    </source>
</evidence>
<accession>A0A3P7JHG2</accession>
<proteinExistence type="predicted"/>
<evidence type="ECO:0000259" key="3">
    <source>
        <dbReference type="Pfam" id="PF01835"/>
    </source>
</evidence>
<name>A0A3P7JHG2_STRVU</name>
<organism evidence="4 5">
    <name type="scientific">Strongylus vulgaris</name>
    <name type="common">Blood worm</name>
    <dbReference type="NCBI Taxonomy" id="40348"/>
    <lineage>
        <taxon>Eukaryota</taxon>
        <taxon>Metazoa</taxon>
        <taxon>Ecdysozoa</taxon>
        <taxon>Nematoda</taxon>
        <taxon>Chromadorea</taxon>
        <taxon>Rhabditida</taxon>
        <taxon>Rhabditina</taxon>
        <taxon>Rhabditomorpha</taxon>
        <taxon>Strongyloidea</taxon>
        <taxon>Strongylidae</taxon>
        <taxon>Strongylus</taxon>
    </lineage>
</organism>
<dbReference type="PANTHER" id="PTHR11412">
    <property type="entry name" value="MACROGLOBULIN / COMPLEMENT"/>
    <property type="match status" value="1"/>
</dbReference>
<dbReference type="Proteomes" id="UP000270094">
    <property type="component" value="Unassembled WGS sequence"/>
</dbReference>
<evidence type="ECO:0000256" key="1">
    <source>
        <dbReference type="ARBA" id="ARBA00022729"/>
    </source>
</evidence>
<feature type="domain" description="Macroglobulin" evidence="3">
    <location>
        <begin position="46"/>
        <end position="140"/>
    </location>
</feature>